<dbReference type="InterPro" id="IPR052698">
    <property type="entry name" value="MoCofactor_Util/Proc"/>
</dbReference>
<dbReference type="InterPro" id="IPR003777">
    <property type="entry name" value="XdhC_CoxI"/>
</dbReference>
<feature type="domain" description="XdhC- CoxI" evidence="1">
    <location>
        <begin position="13"/>
        <end position="79"/>
    </location>
</feature>
<keyword evidence="3" id="KW-1185">Reference proteome</keyword>
<evidence type="ECO:0000259" key="1">
    <source>
        <dbReference type="Pfam" id="PF02625"/>
    </source>
</evidence>
<gene>
    <name evidence="2" type="ORF">SAMN00808754_2979</name>
</gene>
<reference evidence="2 3" key="1">
    <citation type="submission" date="2017-04" db="EMBL/GenBank/DDBJ databases">
        <authorList>
            <person name="Afonso C.L."/>
            <person name="Miller P.J."/>
            <person name="Scott M.A."/>
            <person name="Spackman E."/>
            <person name="Goraichik I."/>
            <person name="Dimitrov K.M."/>
            <person name="Suarez D.L."/>
            <person name="Swayne D.E."/>
        </authorList>
    </citation>
    <scope>NUCLEOTIDE SEQUENCE [LARGE SCALE GENOMIC DNA]</scope>
    <source>
        <strain evidence="2 3">ToBE</strain>
    </source>
</reference>
<dbReference type="PANTHER" id="PTHR30388">
    <property type="entry name" value="ALDEHYDE OXIDOREDUCTASE MOLYBDENUM COFACTOR ASSEMBLY PROTEIN"/>
    <property type="match status" value="1"/>
</dbReference>
<dbReference type="Pfam" id="PF02625">
    <property type="entry name" value="XdhC_CoxI"/>
    <property type="match status" value="1"/>
</dbReference>
<dbReference type="EMBL" id="LT838272">
    <property type="protein sequence ID" value="SMB99581.1"/>
    <property type="molecule type" value="Genomic_DNA"/>
</dbReference>
<dbReference type="AlphaFoldDB" id="A0A1W1W2G2"/>
<name>A0A1W1W2G2_9FIRM</name>
<sequence length="106" mass="11389">MVNKELLKDIIHLLEQGEAFVLATIVRTRGSTPREVGTSAVILPDGRILGTLGGGCAEAEIRQRALEVLRKKKPELFRLDLTADVAEGEGMVCGGIMDVFLEPMGG</sequence>
<dbReference type="STRING" id="698762.SAMN00808754_2979"/>
<dbReference type="PANTHER" id="PTHR30388:SF6">
    <property type="entry name" value="XANTHINE DEHYDROGENASE SUBUNIT A-RELATED"/>
    <property type="match status" value="1"/>
</dbReference>
<organism evidence="2 3">
    <name type="scientific">Thermanaeromonas toyohensis ToBE</name>
    <dbReference type="NCBI Taxonomy" id="698762"/>
    <lineage>
        <taxon>Bacteria</taxon>
        <taxon>Bacillati</taxon>
        <taxon>Bacillota</taxon>
        <taxon>Clostridia</taxon>
        <taxon>Neomoorellales</taxon>
        <taxon>Neomoorellaceae</taxon>
        <taxon>Thermanaeromonas</taxon>
    </lineage>
</organism>
<evidence type="ECO:0000313" key="3">
    <source>
        <dbReference type="Proteomes" id="UP000192569"/>
    </source>
</evidence>
<dbReference type="Proteomes" id="UP000192569">
    <property type="component" value="Chromosome I"/>
</dbReference>
<proteinExistence type="predicted"/>
<accession>A0A1W1W2G2</accession>
<dbReference type="RefSeq" id="WP_231967818.1">
    <property type="nucleotide sequence ID" value="NZ_LT838272.1"/>
</dbReference>
<protein>
    <submittedName>
        <fullName evidence="2">XdhC and CoxI family protein</fullName>
    </submittedName>
</protein>
<evidence type="ECO:0000313" key="2">
    <source>
        <dbReference type="EMBL" id="SMB99581.1"/>
    </source>
</evidence>